<dbReference type="InterPro" id="IPR005785">
    <property type="entry name" value="B_amino_transI"/>
</dbReference>
<dbReference type="GO" id="GO:0052655">
    <property type="term" value="F:L-valine-2-oxoglutarate transaminase activity"/>
    <property type="evidence" value="ECO:0007669"/>
    <property type="project" value="RHEA"/>
</dbReference>
<dbReference type="GO" id="GO:0009099">
    <property type="term" value="P:L-valine biosynthetic process"/>
    <property type="evidence" value="ECO:0007669"/>
    <property type="project" value="UniProtKB-UniPathway"/>
</dbReference>
<dbReference type="InterPro" id="IPR001544">
    <property type="entry name" value="Aminotrans_IV"/>
</dbReference>
<evidence type="ECO:0000256" key="4">
    <source>
        <dbReference type="ARBA" id="ARBA00005072"/>
    </source>
</evidence>
<organism evidence="13 14">
    <name type="scientific">Rosistilla ulvae</name>
    <dbReference type="NCBI Taxonomy" id="1930277"/>
    <lineage>
        <taxon>Bacteria</taxon>
        <taxon>Pseudomonadati</taxon>
        <taxon>Planctomycetota</taxon>
        <taxon>Planctomycetia</taxon>
        <taxon>Pirellulales</taxon>
        <taxon>Pirellulaceae</taxon>
        <taxon>Rosistilla</taxon>
    </lineage>
</organism>
<keyword evidence="7 12" id="KW-0808">Transferase</keyword>
<gene>
    <name evidence="13" type="primary">ilvE_1</name>
    <name evidence="12" type="synonym">ilvE</name>
    <name evidence="13" type="ORF">EC9_12140</name>
</gene>
<evidence type="ECO:0000256" key="9">
    <source>
        <dbReference type="ARBA" id="ARBA00048212"/>
    </source>
</evidence>
<dbReference type="UniPathway" id="UPA00048">
    <property type="reaction ID" value="UER00073"/>
</dbReference>
<dbReference type="AlphaFoldDB" id="A0A517LWP2"/>
<evidence type="ECO:0000256" key="5">
    <source>
        <dbReference type="ARBA" id="ARBA00009320"/>
    </source>
</evidence>
<comment type="catalytic activity">
    <reaction evidence="11 12">
        <text>L-leucine + 2-oxoglutarate = 4-methyl-2-oxopentanoate + L-glutamate</text>
        <dbReference type="Rhea" id="RHEA:18321"/>
        <dbReference type="ChEBI" id="CHEBI:16810"/>
        <dbReference type="ChEBI" id="CHEBI:17865"/>
        <dbReference type="ChEBI" id="CHEBI:29985"/>
        <dbReference type="ChEBI" id="CHEBI:57427"/>
        <dbReference type="EC" id="2.6.1.42"/>
    </reaction>
</comment>
<name>A0A517LWP2_9BACT</name>
<dbReference type="Pfam" id="PF01063">
    <property type="entry name" value="Aminotran_4"/>
    <property type="match status" value="1"/>
</dbReference>
<dbReference type="KEGG" id="ruv:EC9_12140"/>
<comment type="similarity">
    <text evidence="5 12">Belongs to the class-IV pyridoxal-phosphate-dependent aminotransferase family.</text>
</comment>
<dbReference type="InterPro" id="IPR043132">
    <property type="entry name" value="BCAT-like_C"/>
</dbReference>
<keyword evidence="6 12" id="KW-0032">Aminotransferase</keyword>
<evidence type="ECO:0000256" key="8">
    <source>
        <dbReference type="ARBA" id="ARBA00022898"/>
    </source>
</evidence>
<dbReference type="EC" id="2.6.1.42" evidence="12"/>
<comment type="catalytic activity">
    <reaction evidence="10 12">
        <text>L-isoleucine + 2-oxoglutarate = (S)-3-methyl-2-oxopentanoate + L-glutamate</text>
        <dbReference type="Rhea" id="RHEA:24801"/>
        <dbReference type="ChEBI" id="CHEBI:16810"/>
        <dbReference type="ChEBI" id="CHEBI:29985"/>
        <dbReference type="ChEBI" id="CHEBI:35146"/>
        <dbReference type="ChEBI" id="CHEBI:58045"/>
        <dbReference type="EC" id="2.6.1.42"/>
    </reaction>
</comment>
<dbReference type="RefSeq" id="WP_145343161.1">
    <property type="nucleotide sequence ID" value="NZ_CP036261.1"/>
</dbReference>
<evidence type="ECO:0000256" key="7">
    <source>
        <dbReference type="ARBA" id="ARBA00022679"/>
    </source>
</evidence>
<dbReference type="GO" id="GO:0009097">
    <property type="term" value="P:isoleucine biosynthetic process"/>
    <property type="evidence" value="ECO:0007669"/>
    <property type="project" value="UniProtKB-UniPathway"/>
</dbReference>
<comment type="catalytic activity">
    <reaction evidence="9 12">
        <text>L-valine + 2-oxoglutarate = 3-methyl-2-oxobutanoate + L-glutamate</text>
        <dbReference type="Rhea" id="RHEA:24813"/>
        <dbReference type="ChEBI" id="CHEBI:11851"/>
        <dbReference type="ChEBI" id="CHEBI:16810"/>
        <dbReference type="ChEBI" id="CHEBI:29985"/>
        <dbReference type="ChEBI" id="CHEBI:57762"/>
        <dbReference type="EC" id="2.6.1.42"/>
    </reaction>
</comment>
<keyword evidence="8 12" id="KW-0663">Pyridoxal phosphate</keyword>
<dbReference type="InterPro" id="IPR036038">
    <property type="entry name" value="Aminotransferase-like"/>
</dbReference>
<keyword evidence="14" id="KW-1185">Reference proteome</keyword>
<evidence type="ECO:0000256" key="3">
    <source>
        <dbReference type="ARBA" id="ARBA00004931"/>
    </source>
</evidence>
<dbReference type="SUPFAM" id="SSF56752">
    <property type="entry name" value="D-aminoacid aminotransferase-like PLP-dependent enzymes"/>
    <property type="match status" value="1"/>
</dbReference>
<keyword evidence="12" id="KW-0028">Amino-acid biosynthesis</keyword>
<dbReference type="UniPathway" id="UPA00049">
    <property type="reaction ID" value="UER00062"/>
</dbReference>
<dbReference type="FunFam" id="3.20.10.10:FF:000002">
    <property type="entry name" value="D-alanine aminotransferase"/>
    <property type="match status" value="1"/>
</dbReference>
<dbReference type="PANTHER" id="PTHR42743">
    <property type="entry name" value="AMINO-ACID AMINOTRANSFERASE"/>
    <property type="match status" value="1"/>
</dbReference>
<keyword evidence="12" id="KW-0100">Branched-chain amino acid biosynthesis</keyword>
<proteinExistence type="inferred from homology"/>
<evidence type="ECO:0000256" key="2">
    <source>
        <dbReference type="ARBA" id="ARBA00004824"/>
    </source>
</evidence>
<dbReference type="OrthoDB" id="9805628at2"/>
<evidence type="ECO:0000313" key="14">
    <source>
        <dbReference type="Proteomes" id="UP000319557"/>
    </source>
</evidence>
<comment type="cofactor">
    <cofactor evidence="1 12">
        <name>pyridoxal 5'-phosphate</name>
        <dbReference type="ChEBI" id="CHEBI:597326"/>
    </cofactor>
</comment>
<comment type="pathway">
    <text evidence="2 12">Amino-acid biosynthesis; L-isoleucine biosynthesis; L-isoleucine from 2-oxobutanoate: step 4/4.</text>
</comment>
<dbReference type="GO" id="GO:0052654">
    <property type="term" value="F:L-leucine-2-oxoglutarate transaminase activity"/>
    <property type="evidence" value="ECO:0007669"/>
    <property type="project" value="RHEA"/>
</dbReference>
<dbReference type="GO" id="GO:0009098">
    <property type="term" value="P:L-leucine biosynthetic process"/>
    <property type="evidence" value="ECO:0007669"/>
    <property type="project" value="UniProtKB-UniPathway"/>
</dbReference>
<evidence type="ECO:0000256" key="10">
    <source>
        <dbReference type="ARBA" id="ARBA00048798"/>
    </source>
</evidence>
<dbReference type="NCBIfam" id="NF005146">
    <property type="entry name" value="PRK06606.1"/>
    <property type="match status" value="1"/>
</dbReference>
<dbReference type="Gene3D" id="3.20.10.10">
    <property type="entry name" value="D-amino Acid Aminotransferase, subunit A, domain 2"/>
    <property type="match status" value="1"/>
</dbReference>
<dbReference type="EMBL" id="CP036261">
    <property type="protein sequence ID" value="QDS87038.1"/>
    <property type="molecule type" value="Genomic_DNA"/>
</dbReference>
<dbReference type="NCBIfam" id="TIGR01122">
    <property type="entry name" value="ilvE_I"/>
    <property type="match status" value="1"/>
</dbReference>
<protein>
    <recommendedName>
        <fullName evidence="12">Branched-chain-amino-acid aminotransferase</fullName>
        <shortName evidence="12">BCAT</shortName>
        <ecNumber evidence="12">2.6.1.42</ecNumber>
    </recommendedName>
</protein>
<evidence type="ECO:0000256" key="12">
    <source>
        <dbReference type="RuleBase" id="RU364094"/>
    </source>
</evidence>
<dbReference type="UniPathway" id="UPA00047">
    <property type="reaction ID" value="UER00058"/>
</dbReference>
<dbReference type="PANTHER" id="PTHR42743:SF4">
    <property type="entry name" value="BRANCHED-CHAIN-AMINO-ACID AMINOTRANSFERASE-RELATED"/>
    <property type="match status" value="1"/>
</dbReference>
<evidence type="ECO:0000256" key="6">
    <source>
        <dbReference type="ARBA" id="ARBA00022576"/>
    </source>
</evidence>
<comment type="pathway">
    <text evidence="3 12">Amino-acid biosynthesis; L-valine biosynthesis; L-valine from pyruvate: step 4/4.</text>
</comment>
<dbReference type="Proteomes" id="UP000319557">
    <property type="component" value="Chromosome"/>
</dbReference>
<dbReference type="GO" id="GO:0052656">
    <property type="term" value="F:L-isoleucine-2-oxoglutarate transaminase activity"/>
    <property type="evidence" value="ECO:0007669"/>
    <property type="project" value="RHEA"/>
</dbReference>
<comment type="pathway">
    <text evidence="4 12">Amino-acid biosynthesis; L-leucine biosynthesis; L-leucine from 3-methyl-2-oxobutanoate: step 4/4.</text>
</comment>
<evidence type="ECO:0000256" key="1">
    <source>
        <dbReference type="ARBA" id="ARBA00001933"/>
    </source>
</evidence>
<reference evidence="13 14" key="1">
    <citation type="submission" date="2019-02" db="EMBL/GenBank/DDBJ databases">
        <title>Deep-cultivation of Planctomycetes and their phenomic and genomic characterization uncovers novel biology.</title>
        <authorList>
            <person name="Wiegand S."/>
            <person name="Jogler M."/>
            <person name="Boedeker C."/>
            <person name="Pinto D."/>
            <person name="Vollmers J."/>
            <person name="Rivas-Marin E."/>
            <person name="Kohn T."/>
            <person name="Peeters S.H."/>
            <person name="Heuer A."/>
            <person name="Rast P."/>
            <person name="Oberbeckmann S."/>
            <person name="Bunk B."/>
            <person name="Jeske O."/>
            <person name="Meyerdierks A."/>
            <person name="Storesund J.E."/>
            <person name="Kallscheuer N."/>
            <person name="Luecker S."/>
            <person name="Lage O.M."/>
            <person name="Pohl T."/>
            <person name="Merkel B.J."/>
            <person name="Hornburger P."/>
            <person name="Mueller R.-W."/>
            <person name="Bruemmer F."/>
            <person name="Labrenz M."/>
            <person name="Spormann A.M."/>
            <person name="Op den Camp H."/>
            <person name="Overmann J."/>
            <person name="Amann R."/>
            <person name="Jetten M.S.M."/>
            <person name="Mascher T."/>
            <person name="Medema M.H."/>
            <person name="Devos D.P."/>
            <person name="Kaster A.-K."/>
            <person name="Ovreas L."/>
            <person name="Rohde M."/>
            <person name="Galperin M.Y."/>
            <person name="Jogler C."/>
        </authorList>
    </citation>
    <scope>NUCLEOTIDE SEQUENCE [LARGE SCALE GENOMIC DNA]</scope>
    <source>
        <strain evidence="13 14">EC9</strain>
    </source>
</reference>
<accession>A0A517LWP2</accession>
<comment type="function">
    <text evidence="12">Acts on leucine, isoleucine and valine.</text>
</comment>
<evidence type="ECO:0000313" key="13">
    <source>
        <dbReference type="EMBL" id="QDS87038.1"/>
    </source>
</evidence>
<sequence length="328" mass="35984">MNNALTNAVVTTRSEALGADGSAATDPTDRLIYFKGAFVPACEAKVSVLSPTSQFGLNVFEGIRGYWSADALQLLLFRLPEHIERLFQSCKILGLKCPLGAEELEEKICKTITLNRYQEDVAIRATVFVDEEGSWSSSEPVQVFIAPMPRPRTNIAAIEGKSACISTWKRIDDRTLPPRVKCGANYINGRYAFLEAKRNGFEIPFLLDASGKVSESPGACIFLVRNGELVTPSISNSILESITRDTILRLALDLGIQVRERDVDRSEFYIADEAFVCGTAAEIGPITSVDRLPIGRGKVGPITTSLYEAYLNVVSNANAPYPEWRTPV</sequence>
<dbReference type="InterPro" id="IPR043131">
    <property type="entry name" value="BCAT-like_N"/>
</dbReference>
<dbReference type="InterPro" id="IPR050571">
    <property type="entry name" value="Class-IV_PLP-Dep_Aminotrnsfr"/>
</dbReference>
<evidence type="ECO:0000256" key="11">
    <source>
        <dbReference type="ARBA" id="ARBA00049229"/>
    </source>
</evidence>
<dbReference type="Gene3D" id="3.30.470.10">
    <property type="match status" value="1"/>
</dbReference>